<sequence length="319" mass="33563">MTTPRDLRPLNGRHRSWPWCRRCYGIALDLGSARTRAWTSGRRMILDVPTVTFPGNGATYPIQRGSIVDTPGTARMLDRLLGHRLPRFGRPLVILTTPALGGVAYRAEARTAVEVLRPRTVLTVPTARAVAMAVDADPTYPLLVVDIGAHLTEVTLLTDGAVADAHHTALGTGDLDSHTSSAQITDAVVAMVTTMLAQDRTSQTLEALQRGALLAGGGALRPDIAYRLTGQLHAAVRPVPAPHTAAVRGAAILLRAAHAHPATTGTADAAHRHRPDVPPSPSPSPPASARSPADVGEAGTLVRKEGHRGPRDTPGTATS</sequence>
<dbReference type="AlphaFoldDB" id="A0A7G1NX27"/>
<protein>
    <recommendedName>
        <fullName evidence="4">Rod shape-determining protein MreB</fullName>
    </recommendedName>
</protein>
<dbReference type="Proteomes" id="UP000516444">
    <property type="component" value="Chromosome"/>
</dbReference>
<dbReference type="Gene3D" id="3.30.420.40">
    <property type="match status" value="1"/>
</dbReference>
<reference evidence="2 3" key="1">
    <citation type="journal article" date="2014" name="Int. J. Syst. Evol. Microbiol.">
        <title>Complete genome sequence of Corynebacterium casei LMG S-19264T (=DSM 44701T), isolated from a smear-ripened cheese.</title>
        <authorList>
            <consortium name="US DOE Joint Genome Institute (JGI-PGF)"/>
            <person name="Walter F."/>
            <person name="Albersmeier A."/>
            <person name="Kalinowski J."/>
            <person name="Ruckert C."/>
        </authorList>
    </citation>
    <scope>NUCLEOTIDE SEQUENCE [LARGE SCALE GENOMIC DNA]</scope>
    <source>
        <strain evidence="2 3">JCM 4677</strain>
    </source>
</reference>
<feature type="compositionally biased region" description="Basic and acidic residues" evidence="1">
    <location>
        <begin position="302"/>
        <end position="311"/>
    </location>
</feature>
<dbReference type="InterPro" id="IPR043129">
    <property type="entry name" value="ATPase_NBD"/>
</dbReference>
<evidence type="ECO:0000313" key="3">
    <source>
        <dbReference type="Proteomes" id="UP000516444"/>
    </source>
</evidence>
<keyword evidence="3" id="KW-1185">Reference proteome</keyword>
<evidence type="ECO:0000313" key="2">
    <source>
        <dbReference type="EMBL" id="BCL25465.1"/>
    </source>
</evidence>
<feature type="compositionally biased region" description="Pro residues" evidence="1">
    <location>
        <begin position="277"/>
        <end position="286"/>
    </location>
</feature>
<dbReference type="KEGG" id="sgm:GCM10017557_03240"/>
<gene>
    <name evidence="2" type="ORF">GCM10017557_03240</name>
</gene>
<organism evidence="2 3">
    <name type="scientific">Streptomyces aurantiacus</name>
    <dbReference type="NCBI Taxonomy" id="47760"/>
    <lineage>
        <taxon>Bacteria</taxon>
        <taxon>Bacillati</taxon>
        <taxon>Actinomycetota</taxon>
        <taxon>Actinomycetes</taxon>
        <taxon>Kitasatosporales</taxon>
        <taxon>Streptomycetaceae</taxon>
        <taxon>Streptomyces</taxon>
        <taxon>Streptomyces aurantiacus group</taxon>
    </lineage>
</organism>
<feature type="region of interest" description="Disordered" evidence="1">
    <location>
        <begin position="260"/>
        <end position="319"/>
    </location>
</feature>
<dbReference type="PANTHER" id="PTHR42749">
    <property type="entry name" value="CELL SHAPE-DETERMINING PROTEIN MREB"/>
    <property type="match status" value="1"/>
</dbReference>
<name>A0A7G1NX27_9ACTN</name>
<dbReference type="SUPFAM" id="SSF53067">
    <property type="entry name" value="Actin-like ATPase domain"/>
    <property type="match status" value="1"/>
</dbReference>
<proteinExistence type="predicted"/>
<evidence type="ECO:0008006" key="4">
    <source>
        <dbReference type="Google" id="ProtNLM"/>
    </source>
</evidence>
<accession>A0A7G1NX27</accession>
<evidence type="ECO:0000256" key="1">
    <source>
        <dbReference type="SAM" id="MobiDB-lite"/>
    </source>
</evidence>
<dbReference type="EMBL" id="AP023440">
    <property type="protein sequence ID" value="BCL25465.1"/>
    <property type="molecule type" value="Genomic_DNA"/>
</dbReference>
<dbReference type="PANTHER" id="PTHR42749:SF1">
    <property type="entry name" value="CELL SHAPE-DETERMINING PROTEIN MREB"/>
    <property type="match status" value="1"/>
</dbReference>